<comment type="caution">
    <text evidence="1">The sequence shown here is derived from an EMBL/GenBank/DDBJ whole genome shotgun (WGS) entry which is preliminary data.</text>
</comment>
<evidence type="ECO:0000313" key="1">
    <source>
        <dbReference type="EMBL" id="MFD0928135.1"/>
    </source>
</evidence>
<dbReference type="InterPro" id="IPR036397">
    <property type="entry name" value="RNaseH_sf"/>
</dbReference>
<proteinExistence type="predicted"/>
<keyword evidence="2" id="KW-1185">Reference proteome</keyword>
<sequence length="199" mass="21837">MSVVGIDPSLTACGIAVLKHRCAHERWTPQHVSCDRMCAYIDDLRAVGHRGRDAASWDERSDRVVAQARHVAKRVPVDAELVVIEGPSYGSAHGHAFDRAGLWMGIYSALRARRIPIAVCAPGTRAKWATGSGRAQKADVLAAVRDQWPDNRIQNDNEADALTMAAMGALHLGWPLPFEIKDRHHAGLEVVAWPKERTA</sequence>
<evidence type="ECO:0000313" key="2">
    <source>
        <dbReference type="Proteomes" id="UP001597068"/>
    </source>
</evidence>
<dbReference type="RefSeq" id="WP_253649225.1">
    <property type="nucleotide sequence ID" value="NZ_BAAAMO010000014.1"/>
</dbReference>
<organism evidence="1 2">
    <name type="scientific">Williamsia deligens</name>
    <dbReference type="NCBI Taxonomy" id="321325"/>
    <lineage>
        <taxon>Bacteria</taxon>
        <taxon>Bacillati</taxon>
        <taxon>Actinomycetota</taxon>
        <taxon>Actinomycetes</taxon>
        <taxon>Mycobacteriales</taxon>
        <taxon>Nocardiaceae</taxon>
        <taxon>Williamsia</taxon>
    </lineage>
</organism>
<dbReference type="EMBL" id="JBHTIL010000009">
    <property type="protein sequence ID" value="MFD0928135.1"/>
    <property type="molecule type" value="Genomic_DNA"/>
</dbReference>
<gene>
    <name evidence="1" type="ORF">ACFQ04_20570</name>
</gene>
<evidence type="ECO:0008006" key="3">
    <source>
        <dbReference type="Google" id="ProtNLM"/>
    </source>
</evidence>
<dbReference type="SUPFAM" id="SSF53098">
    <property type="entry name" value="Ribonuclease H-like"/>
    <property type="match status" value="1"/>
</dbReference>
<dbReference type="InterPro" id="IPR012337">
    <property type="entry name" value="RNaseH-like_sf"/>
</dbReference>
<accession>A0ABW3GCE0</accession>
<protein>
    <recommendedName>
        <fullName evidence="3">Holliday junction nuclease RuvC</fullName>
    </recommendedName>
</protein>
<dbReference type="Gene3D" id="3.30.420.10">
    <property type="entry name" value="Ribonuclease H-like superfamily/Ribonuclease H"/>
    <property type="match status" value="1"/>
</dbReference>
<reference evidence="2" key="1">
    <citation type="journal article" date="2019" name="Int. J. Syst. Evol. Microbiol.">
        <title>The Global Catalogue of Microorganisms (GCM) 10K type strain sequencing project: providing services to taxonomists for standard genome sequencing and annotation.</title>
        <authorList>
            <consortium name="The Broad Institute Genomics Platform"/>
            <consortium name="The Broad Institute Genome Sequencing Center for Infectious Disease"/>
            <person name="Wu L."/>
            <person name="Ma J."/>
        </authorList>
    </citation>
    <scope>NUCLEOTIDE SEQUENCE [LARGE SCALE GENOMIC DNA]</scope>
    <source>
        <strain evidence="2">CCUG 50873</strain>
    </source>
</reference>
<dbReference type="Proteomes" id="UP001597068">
    <property type="component" value="Unassembled WGS sequence"/>
</dbReference>
<name>A0ABW3GCE0_9NOCA</name>